<keyword evidence="3 12" id="KW-0963">Cytoplasm</keyword>
<organism evidence="14 15">
    <name type="scientific">Desulfotomaculum copahuensis</name>
    <dbReference type="NCBI Taxonomy" id="1838280"/>
    <lineage>
        <taxon>Bacteria</taxon>
        <taxon>Bacillati</taxon>
        <taxon>Bacillota</taxon>
        <taxon>Clostridia</taxon>
        <taxon>Eubacteriales</taxon>
        <taxon>Desulfotomaculaceae</taxon>
        <taxon>Desulfotomaculum</taxon>
    </lineage>
</organism>
<comment type="subcellular location">
    <subcellularLocation>
        <location evidence="1 12">Cytoplasm</location>
    </subcellularLocation>
</comment>
<keyword evidence="7 12" id="KW-0949">S-adenosyl-L-methionine</keyword>
<evidence type="ECO:0000256" key="3">
    <source>
        <dbReference type="ARBA" id="ARBA00022490"/>
    </source>
</evidence>
<dbReference type="GO" id="GO:0070475">
    <property type="term" value="P:rRNA base methylation"/>
    <property type="evidence" value="ECO:0007669"/>
    <property type="project" value="UniProtKB-UniRule"/>
</dbReference>
<dbReference type="InterPro" id="IPR013785">
    <property type="entry name" value="Aldolase_TIM"/>
</dbReference>
<feature type="binding site" evidence="12">
    <location>
        <position position="127"/>
    </location>
    <ligand>
        <name>[4Fe-4S] cluster</name>
        <dbReference type="ChEBI" id="CHEBI:49883"/>
        <note>4Fe-4S-S-AdoMet</note>
    </ligand>
</feature>
<dbReference type="FunFam" id="3.20.20.70:FF:000014">
    <property type="entry name" value="Probable dual-specificity RNA methyltransferase RlmN"/>
    <property type="match status" value="1"/>
</dbReference>
<comment type="catalytic activity">
    <reaction evidence="12">
        <text>adenosine(37) in tRNA + 2 reduced [2Fe-2S]-[ferredoxin] + 2 S-adenosyl-L-methionine = 2-methyladenosine(37) in tRNA + 5'-deoxyadenosine + L-methionine + 2 oxidized [2Fe-2S]-[ferredoxin] + S-adenosyl-L-homocysteine</text>
        <dbReference type="Rhea" id="RHEA:43332"/>
        <dbReference type="Rhea" id="RHEA-COMP:10000"/>
        <dbReference type="Rhea" id="RHEA-COMP:10001"/>
        <dbReference type="Rhea" id="RHEA-COMP:10162"/>
        <dbReference type="Rhea" id="RHEA-COMP:10485"/>
        <dbReference type="ChEBI" id="CHEBI:17319"/>
        <dbReference type="ChEBI" id="CHEBI:33737"/>
        <dbReference type="ChEBI" id="CHEBI:33738"/>
        <dbReference type="ChEBI" id="CHEBI:57844"/>
        <dbReference type="ChEBI" id="CHEBI:57856"/>
        <dbReference type="ChEBI" id="CHEBI:59789"/>
        <dbReference type="ChEBI" id="CHEBI:74411"/>
        <dbReference type="ChEBI" id="CHEBI:74497"/>
        <dbReference type="EC" id="2.1.1.192"/>
    </reaction>
</comment>
<feature type="binding site" evidence="12">
    <location>
        <position position="124"/>
    </location>
    <ligand>
        <name>[4Fe-4S] cluster</name>
        <dbReference type="ChEBI" id="CHEBI:49883"/>
        <note>4Fe-4S-S-AdoMet</note>
    </ligand>
</feature>
<dbReference type="InterPro" id="IPR048641">
    <property type="entry name" value="RlmN_N"/>
</dbReference>
<evidence type="ECO:0000256" key="2">
    <source>
        <dbReference type="ARBA" id="ARBA00022485"/>
    </source>
</evidence>
<evidence type="ECO:0000256" key="5">
    <source>
        <dbReference type="ARBA" id="ARBA00022603"/>
    </source>
</evidence>
<reference evidence="14 15" key="1">
    <citation type="submission" date="2016-04" db="EMBL/GenBank/DDBJ databases">
        <authorList>
            <person name="Evans L.H."/>
            <person name="Alamgir A."/>
            <person name="Owens N."/>
            <person name="Weber N.D."/>
            <person name="Virtaneva K."/>
            <person name="Barbian K."/>
            <person name="Babar A."/>
            <person name="Rosenke K."/>
        </authorList>
    </citation>
    <scope>NUCLEOTIDE SEQUENCE [LARGE SCALE GENOMIC DNA]</scope>
    <source>
        <strain evidence="14 15">LMa1</strain>
    </source>
</reference>
<feature type="binding site" evidence="12">
    <location>
        <position position="199"/>
    </location>
    <ligand>
        <name>S-adenosyl-L-methionine</name>
        <dbReference type="ChEBI" id="CHEBI:59789"/>
    </ligand>
</feature>
<dbReference type="Pfam" id="PF21016">
    <property type="entry name" value="RlmN_N"/>
    <property type="match status" value="1"/>
</dbReference>
<feature type="binding site" evidence="12">
    <location>
        <position position="298"/>
    </location>
    <ligand>
        <name>S-adenosyl-L-methionine</name>
        <dbReference type="ChEBI" id="CHEBI:59789"/>
    </ligand>
</feature>
<feature type="binding site" evidence="12">
    <location>
        <begin position="222"/>
        <end position="224"/>
    </location>
    <ligand>
        <name>S-adenosyl-L-methionine</name>
        <dbReference type="ChEBI" id="CHEBI:59789"/>
    </ligand>
</feature>
<evidence type="ECO:0000256" key="6">
    <source>
        <dbReference type="ARBA" id="ARBA00022679"/>
    </source>
</evidence>
<comment type="function">
    <text evidence="12">Specifically methylates position 2 of adenine 2503 in 23S rRNA and position 2 of adenine 37 in tRNAs.</text>
</comment>
<comment type="catalytic activity">
    <reaction evidence="12">
        <text>adenosine(2503) in 23S rRNA + 2 reduced [2Fe-2S]-[ferredoxin] + 2 S-adenosyl-L-methionine = 2-methyladenosine(2503) in 23S rRNA + 5'-deoxyadenosine + L-methionine + 2 oxidized [2Fe-2S]-[ferredoxin] + S-adenosyl-L-homocysteine</text>
        <dbReference type="Rhea" id="RHEA:42916"/>
        <dbReference type="Rhea" id="RHEA-COMP:10000"/>
        <dbReference type="Rhea" id="RHEA-COMP:10001"/>
        <dbReference type="Rhea" id="RHEA-COMP:10152"/>
        <dbReference type="Rhea" id="RHEA-COMP:10282"/>
        <dbReference type="ChEBI" id="CHEBI:17319"/>
        <dbReference type="ChEBI" id="CHEBI:33737"/>
        <dbReference type="ChEBI" id="CHEBI:33738"/>
        <dbReference type="ChEBI" id="CHEBI:57844"/>
        <dbReference type="ChEBI" id="CHEBI:57856"/>
        <dbReference type="ChEBI" id="CHEBI:59789"/>
        <dbReference type="ChEBI" id="CHEBI:74411"/>
        <dbReference type="ChEBI" id="CHEBI:74497"/>
        <dbReference type="EC" id="2.1.1.192"/>
    </reaction>
</comment>
<keyword evidence="12" id="KW-1015">Disulfide bond</keyword>
<evidence type="ECO:0000313" key="14">
    <source>
        <dbReference type="EMBL" id="OAT81416.1"/>
    </source>
</evidence>
<feature type="domain" description="Radical SAM core" evidence="13">
    <location>
        <begin position="106"/>
        <end position="336"/>
    </location>
</feature>
<dbReference type="InterPro" id="IPR040072">
    <property type="entry name" value="Methyltransferase_A"/>
</dbReference>
<dbReference type="GO" id="GO:0070040">
    <property type="term" value="F:rRNA (adenine(2503)-C2-)-methyltransferase activity"/>
    <property type="evidence" value="ECO:0007669"/>
    <property type="project" value="UniProtKB-UniRule"/>
</dbReference>
<dbReference type="NCBIfam" id="TIGR00048">
    <property type="entry name" value="rRNA_mod_RlmN"/>
    <property type="match status" value="1"/>
</dbReference>
<dbReference type="Proteomes" id="UP000078532">
    <property type="component" value="Unassembled WGS sequence"/>
</dbReference>
<dbReference type="InterPro" id="IPR004383">
    <property type="entry name" value="rRNA_lsu_MTrfase_RlmN/Cfr"/>
</dbReference>
<keyword evidence="11 12" id="KW-0411">Iron-sulfur</keyword>
<evidence type="ECO:0000256" key="7">
    <source>
        <dbReference type="ARBA" id="ARBA00022691"/>
    </source>
</evidence>
<evidence type="ECO:0000256" key="9">
    <source>
        <dbReference type="ARBA" id="ARBA00022723"/>
    </source>
</evidence>
<feature type="binding site" evidence="12">
    <location>
        <position position="120"/>
    </location>
    <ligand>
        <name>[4Fe-4S] cluster</name>
        <dbReference type="ChEBI" id="CHEBI:49883"/>
        <note>4Fe-4S-S-AdoMet</note>
    </ligand>
</feature>
<sequence>MLASGVGKMKSLLMDMNLTLLTEFMAGLGEPPFRAGQLARWLFQRGAVSWAEMTDLPLALRERLQETAVIGGLSMVKKQVSRRKDTVKYLFGLSDGQAVESVLMRHSYGRSACVSTQVGCRMGCRFCASTLGGLVRPLSAGEIYGQVLAIGRDSGQRISHVVLMGSGEPLDNFDPVMRFLENITSSYGLNISYRHITLSTCGLVPRIRELARRRLAITLAVSLHAPADSLRDRLVPVNRRYPLGELLPACREYAALTGRRITFEYALLSGVNDAPGQACQLARLLRGLPCHVNLIPFNPVAGRGFKRSAPERVRQFLGILREQGVNATVRRELGADIDAACGQLRRRSAGMMKD</sequence>
<keyword evidence="9 12" id="KW-0479">Metal-binding</keyword>
<dbReference type="PANTHER" id="PTHR30544:SF5">
    <property type="entry name" value="RADICAL SAM CORE DOMAIN-CONTAINING PROTEIN"/>
    <property type="match status" value="1"/>
</dbReference>
<evidence type="ECO:0000256" key="4">
    <source>
        <dbReference type="ARBA" id="ARBA00022552"/>
    </source>
</evidence>
<dbReference type="SFLD" id="SFLDF00275">
    <property type="entry name" value="adenosine_C2_methyltransferase"/>
    <property type="match status" value="1"/>
</dbReference>
<dbReference type="GO" id="GO:0046872">
    <property type="term" value="F:metal ion binding"/>
    <property type="evidence" value="ECO:0007669"/>
    <property type="project" value="UniProtKB-KW"/>
</dbReference>
<dbReference type="Pfam" id="PF04055">
    <property type="entry name" value="Radical_SAM"/>
    <property type="match status" value="1"/>
</dbReference>
<dbReference type="EMBL" id="LYVF01000164">
    <property type="protein sequence ID" value="OAT81416.1"/>
    <property type="molecule type" value="Genomic_DNA"/>
</dbReference>
<evidence type="ECO:0000313" key="15">
    <source>
        <dbReference type="Proteomes" id="UP000078532"/>
    </source>
</evidence>
<keyword evidence="10 12" id="KW-0408">Iron</keyword>
<evidence type="ECO:0000256" key="8">
    <source>
        <dbReference type="ARBA" id="ARBA00022694"/>
    </source>
</evidence>
<dbReference type="GO" id="GO:0019843">
    <property type="term" value="F:rRNA binding"/>
    <property type="evidence" value="ECO:0007669"/>
    <property type="project" value="UniProtKB-UniRule"/>
</dbReference>
<dbReference type="HAMAP" id="MF_01849">
    <property type="entry name" value="RNA_methyltr_RlmN"/>
    <property type="match status" value="1"/>
</dbReference>
<comment type="caution">
    <text evidence="14">The sequence shown here is derived from an EMBL/GenBank/DDBJ whole genome shotgun (WGS) entry which is preliminary data.</text>
</comment>
<keyword evidence="15" id="KW-1185">Reference proteome</keyword>
<dbReference type="AlphaFoldDB" id="A0A1B7LEA6"/>
<dbReference type="GO" id="GO:0051539">
    <property type="term" value="F:4 iron, 4 sulfur cluster binding"/>
    <property type="evidence" value="ECO:0007669"/>
    <property type="project" value="UniProtKB-UniRule"/>
</dbReference>
<dbReference type="GO" id="GO:0000049">
    <property type="term" value="F:tRNA binding"/>
    <property type="evidence" value="ECO:0007669"/>
    <property type="project" value="UniProtKB-UniRule"/>
</dbReference>
<evidence type="ECO:0000256" key="12">
    <source>
        <dbReference type="HAMAP-Rule" id="MF_01849"/>
    </source>
</evidence>
<dbReference type="PROSITE" id="PS51918">
    <property type="entry name" value="RADICAL_SAM"/>
    <property type="match status" value="1"/>
</dbReference>
<dbReference type="GO" id="GO:0030488">
    <property type="term" value="P:tRNA methylation"/>
    <property type="evidence" value="ECO:0007669"/>
    <property type="project" value="UniProtKB-UniRule"/>
</dbReference>
<dbReference type="SUPFAM" id="SSF102114">
    <property type="entry name" value="Radical SAM enzymes"/>
    <property type="match status" value="1"/>
</dbReference>
<gene>
    <name evidence="12" type="primary">rlmN</name>
    <name evidence="14" type="ORF">A6M21_11135</name>
</gene>
<dbReference type="PANTHER" id="PTHR30544">
    <property type="entry name" value="23S RRNA METHYLTRANSFERASE"/>
    <property type="match status" value="1"/>
</dbReference>
<keyword evidence="8 12" id="KW-0819">tRNA processing</keyword>
<feature type="active site" description="S-methylcysteine intermediate" evidence="12">
    <location>
        <position position="341"/>
    </location>
</feature>
<proteinExistence type="inferred from homology"/>
<evidence type="ECO:0000259" key="13">
    <source>
        <dbReference type="PROSITE" id="PS51918"/>
    </source>
</evidence>
<dbReference type="InterPro" id="IPR027492">
    <property type="entry name" value="RNA_MTrfase_RlmN"/>
</dbReference>
<dbReference type="GO" id="GO:0002935">
    <property type="term" value="F:tRNA (adenine(37)-C2)-methyltransferase activity"/>
    <property type="evidence" value="ECO:0007669"/>
    <property type="project" value="UniProtKB-UniRule"/>
</dbReference>
<keyword evidence="2 12" id="KW-0004">4Fe-4S</keyword>
<dbReference type="InterPro" id="IPR007197">
    <property type="entry name" value="rSAM"/>
</dbReference>
<dbReference type="Gene3D" id="3.20.20.70">
    <property type="entry name" value="Aldolase class I"/>
    <property type="match status" value="1"/>
</dbReference>
<dbReference type="GO" id="GO:0005737">
    <property type="term" value="C:cytoplasm"/>
    <property type="evidence" value="ECO:0007669"/>
    <property type="project" value="UniProtKB-SubCell"/>
</dbReference>
<comment type="caution">
    <text evidence="12">Lacks conserved residue(s) required for the propagation of feature annotation.</text>
</comment>
<dbReference type="InterPro" id="IPR058240">
    <property type="entry name" value="rSAM_sf"/>
</dbReference>
<comment type="similarity">
    <text evidence="12">Belongs to the radical SAM superfamily. RlmN family.</text>
</comment>
<comment type="cofactor">
    <cofactor evidence="12">
        <name>[4Fe-4S] cluster</name>
        <dbReference type="ChEBI" id="CHEBI:49883"/>
    </cofactor>
    <text evidence="12">Binds 1 [4Fe-4S] cluster. The cluster is coordinated with 3 cysteines and an exchangeable S-adenosyl-L-methionine.</text>
</comment>
<dbReference type="PIRSF" id="PIRSF006004">
    <property type="entry name" value="CHP00048"/>
    <property type="match status" value="1"/>
</dbReference>
<accession>A0A1B7LEA6</accession>
<name>A0A1B7LEA6_9FIRM</name>
<protein>
    <recommendedName>
        <fullName evidence="12">Probable dual-specificity RNA methyltransferase RlmN</fullName>
        <ecNumber evidence="12">2.1.1.192</ecNumber>
    </recommendedName>
    <alternativeName>
        <fullName evidence="12">23S rRNA (adenine(2503)-C(2))-methyltransferase</fullName>
    </alternativeName>
    <alternativeName>
        <fullName evidence="12">23S rRNA m2A2503 methyltransferase</fullName>
    </alternativeName>
    <alternativeName>
        <fullName evidence="12">Ribosomal RNA large subunit methyltransferase N</fullName>
    </alternativeName>
    <alternativeName>
        <fullName evidence="12">tRNA (adenine(37)-C(2))-methyltransferase</fullName>
    </alternativeName>
    <alternativeName>
        <fullName evidence="12">tRNA m2A37 methyltransferase</fullName>
    </alternativeName>
</protein>
<dbReference type="Gene3D" id="1.10.150.530">
    <property type="match status" value="1"/>
</dbReference>
<dbReference type="EC" id="2.1.1.192" evidence="12"/>
<dbReference type="SFLD" id="SFLDG01062">
    <property type="entry name" value="methyltransferase_(Class_A)"/>
    <property type="match status" value="1"/>
</dbReference>
<evidence type="ECO:0000256" key="10">
    <source>
        <dbReference type="ARBA" id="ARBA00023004"/>
    </source>
</evidence>
<keyword evidence="6 12" id="KW-0808">Transferase</keyword>
<feature type="binding site" evidence="12">
    <location>
        <begin position="167"/>
        <end position="168"/>
    </location>
    <ligand>
        <name>S-adenosyl-L-methionine</name>
        <dbReference type="ChEBI" id="CHEBI:59789"/>
    </ligand>
</feature>
<evidence type="ECO:0000256" key="11">
    <source>
        <dbReference type="ARBA" id="ARBA00023014"/>
    </source>
</evidence>
<evidence type="ECO:0000256" key="1">
    <source>
        <dbReference type="ARBA" id="ARBA00004496"/>
    </source>
</evidence>
<feature type="active site" description="Proton acceptor" evidence="12">
    <location>
        <position position="100"/>
    </location>
</feature>
<keyword evidence="5 12" id="KW-0489">Methyltransferase</keyword>
<dbReference type="STRING" id="1838280.A6M21_11135"/>
<comment type="miscellaneous">
    <text evidence="12">Reaction proceeds by a ping-pong mechanism involving intermediate methylation of a conserved cysteine residue.</text>
</comment>
<keyword evidence="4 12" id="KW-0698">rRNA processing</keyword>
<dbReference type="SFLD" id="SFLDS00029">
    <property type="entry name" value="Radical_SAM"/>
    <property type="match status" value="1"/>
</dbReference>